<dbReference type="EMBL" id="BAET01000022">
    <property type="protein sequence ID" value="GAB56162.1"/>
    <property type="molecule type" value="Genomic_DNA"/>
</dbReference>
<reference evidence="2 3" key="2">
    <citation type="journal article" date="2017" name="Antonie Van Leeuwenhoek">
        <title>Rhizobium rhizosphaerae sp. nov., a novel species isolated from rice rhizosphere.</title>
        <authorList>
            <person name="Zhao J.J."/>
            <person name="Zhang J."/>
            <person name="Zhang R.J."/>
            <person name="Zhang C.W."/>
            <person name="Yin H.Q."/>
            <person name="Zhang X.X."/>
        </authorList>
    </citation>
    <scope>NUCLEOTIDE SEQUENCE [LARGE SCALE GENOMIC DNA]</scope>
    <source>
        <strain evidence="2 3">ACAM 611</strain>
    </source>
</reference>
<proteinExistence type="predicted"/>
<dbReference type="OrthoDB" id="6187626at2"/>
<dbReference type="RefSeq" id="WP_006006028.1">
    <property type="nucleotide sequence ID" value="NZ_BAET01000022.1"/>
</dbReference>
<protein>
    <submittedName>
        <fullName evidence="2">Uncharacterized protein</fullName>
    </submittedName>
</protein>
<keyword evidence="3" id="KW-1185">Reference proteome</keyword>
<dbReference type="eggNOG" id="COG0419">
    <property type="taxonomic scope" value="Bacteria"/>
</dbReference>
<dbReference type="AlphaFoldDB" id="H5TCY5"/>
<gene>
    <name evidence="2" type="ORF">GPUN_2047</name>
</gene>
<reference evidence="2 3" key="1">
    <citation type="journal article" date="2012" name="J. Bacteriol.">
        <title>Genome sequence of proteorhodopsin-containing sea ice bacterium Glaciecola punicea ACAM 611T.</title>
        <authorList>
            <person name="Qin Q.-L."/>
            <person name="Xie B.-B."/>
            <person name="Shu Y.-L."/>
            <person name="Rong J.-C."/>
            <person name="Zhao D.-L."/>
            <person name="Zhang X.-Y."/>
            <person name="Chen X.-L."/>
            <person name="Zhou B.-C."/>
            <person name="Zhanga Y.-Z."/>
        </authorList>
    </citation>
    <scope>NUCLEOTIDE SEQUENCE [LARGE SCALE GENOMIC DNA]</scope>
    <source>
        <strain evidence="2 3">ACAM 611</strain>
    </source>
</reference>
<sequence length="965" mass="110494">MSKLFIGVKRIIAVDSSEFAYAELDVDAHCMLVAEGNVGKSSLINAIRLFFLPECSMAKQAINFGFCDSNGDTYASETTFNHYFPSKFSFLILEYEKRVYDGPHCCQILSAANNGRLKFERMFTQLPFDKLRHLFWQQGNDPDGIGERVSNLSKQRVYDYIQTHDNTCVLAKEPSKVAALLYESDLQSTRYTLFPLKNQEPQTINSLRALIKLLFVASSKNRRPFTDAIANIIEGSKKSTQDHLRFSISEFKEQHENLKAQELQLTAVVNQTSLYDKLLKHKASFEEYLTALEQVKPSIAWLNASSANLSIELQELASKNTLAKDKHDKQQRVLSELKEKTALEKRALKEKEKEQKQHQETLDSFRRLQTEYSGQTSEVIQAFLQDDLDEKETQLGVQTGNISRAEALSKLEVKLDILKSEQANFQHAINNKQFDLEQQIPKKQLDWLHSVNPSLANANAGQALSQSQQEALLGFAALFDTQASHYQFFDTKLQFRPYSKTNHKALLEKNLQEIQALEKQKNNIDSQQGNALHAQQSLKQLQRDIALAQNDIQVLENVHYASKRSDILLGEIDTAQINITAFDKTTDSTQRTLIDATTRQFKTKSDYDDCQQGITQNKHYSQQLTRFTNLHSKWLNMLDDNIEFAGYLNDDHIQMFSQCARNLEQLQFDLISGLRDFIDRKIISDKHGIKDDTPFWPEIVACFDDIGEVYANIDTQRELLGKQIEEHNQTIGNKKEIIVQNYRVIKSFEKDINQAFGGLSINNVASVEFEVGINKQFETLVNEFAETNLYSRQMQSDDFYVRLVAFAERFFDQDDNFTLTMSQVIESFEPRVQISGKAGKEDKKQSNSTNALIKIKLVQLLLKRLIDHNCETSFPIVHDEIANIDIGQFDWWLADLAQNGFNLMAAGTHSTSPELQAKIGRRHVMDALITALPYHNERHRVYWQGSEEFTHSFAGETNQAQEKLI</sequence>
<dbReference type="STRING" id="56804.BAE46_11690"/>
<feature type="coiled-coil region" evidence="1">
    <location>
        <begin position="500"/>
        <end position="558"/>
    </location>
</feature>
<comment type="caution">
    <text evidence="2">The sequence shown here is derived from an EMBL/GenBank/DDBJ whole genome shotgun (WGS) entry which is preliminary data.</text>
</comment>
<feature type="coiled-coil region" evidence="1">
    <location>
        <begin position="320"/>
        <end position="368"/>
    </location>
</feature>
<evidence type="ECO:0000313" key="2">
    <source>
        <dbReference type="EMBL" id="GAB56162.1"/>
    </source>
</evidence>
<organism evidence="2 3">
    <name type="scientific">Glaciecola punicea ACAM 611</name>
    <dbReference type="NCBI Taxonomy" id="1121923"/>
    <lineage>
        <taxon>Bacteria</taxon>
        <taxon>Pseudomonadati</taxon>
        <taxon>Pseudomonadota</taxon>
        <taxon>Gammaproteobacteria</taxon>
        <taxon>Alteromonadales</taxon>
        <taxon>Alteromonadaceae</taxon>
        <taxon>Glaciecola</taxon>
    </lineage>
</organism>
<dbReference type="Proteomes" id="UP000053586">
    <property type="component" value="Unassembled WGS sequence"/>
</dbReference>
<name>H5TCY5_9ALTE</name>
<accession>H5TCY5</accession>
<keyword evidence="1" id="KW-0175">Coiled coil</keyword>
<evidence type="ECO:0000313" key="3">
    <source>
        <dbReference type="Proteomes" id="UP000053586"/>
    </source>
</evidence>
<evidence type="ECO:0000256" key="1">
    <source>
        <dbReference type="SAM" id="Coils"/>
    </source>
</evidence>